<evidence type="ECO:0000313" key="3">
    <source>
        <dbReference type="Proteomes" id="UP000054097"/>
    </source>
</evidence>
<dbReference type="EMBL" id="KN824291">
    <property type="protein sequence ID" value="KIM28760.1"/>
    <property type="molecule type" value="Genomic_DNA"/>
</dbReference>
<dbReference type="InterPro" id="IPR029063">
    <property type="entry name" value="SAM-dependent_MTases_sf"/>
</dbReference>
<feature type="domain" description="Methyltransferase type 11" evidence="1">
    <location>
        <begin position="50"/>
        <end position="150"/>
    </location>
</feature>
<dbReference type="OrthoDB" id="66144at2759"/>
<dbReference type="STRING" id="933852.A0A0C3AW55"/>
<dbReference type="AlphaFoldDB" id="A0A0C3AW55"/>
<dbReference type="HOGENOM" id="CLU_049344_3_1_1"/>
<reference evidence="2 3" key="1">
    <citation type="submission" date="2014-04" db="EMBL/GenBank/DDBJ databases">
        <authorList>
            <consortium name="DOE Joint Genome Institute"/>
            <person name="Kuo A."/>
            <person name="Zuccaro A."/>
            <person name="Kohler A."/>
            <person name="Nagy L.G."/>
            <person name="Floudas D."/>
            <person name="Copeland A."/>
            <person name="Barry K.W."/>
            <person name="Cichocki N."/>
            <person name="Veneault-Fourrey C."/>
            <person name="LaButti K."/>
            <person name="Lindquist E.A."/>
            <person name="Lipzen A."/>
            <person name="Lundell T."/>
            <person name="Morin E."/>
            <person name="Murat C."/>
            <person name="Sun H."/>
            <person name="Tunlid A."/>
            <person name="Henrissat B."/>
            <person name="Grigoriev I.V."/>
            <person name="Hibbett D.S."/>
            <person name="Martin F."/>
            <person name="Nordberg H.P."/>
            <person name="Cantor M.N."/>
            <person name="Hua S.X."/>
        </authorList>
    </citation>
    <scope>NUCLEOTIDE SEQUENCE [LARGE SCALE GENOMIC DNA]</scope>
    <source>
        <strain evidence="2 3">MAFF 305830</strain>
    </source>
</reference>
<dbReference type="SUPFAM" id="SSF53335">
    <property type="entry name" value="S-adenosyl-L-methionine-dependent methyltransferases"/>
    <property type="match status" value="1"/>
</dbReference>
<proteinExistence type="predicted"/>
<dbReference type="PANTHER" id="PTHR42912">
    <property type="entry name" value="METHYLTRANSFERASE"/>
    <property type="match status" value="1"/>
</dbReference>
<evidence type="ECO:0000259" key="1">
    <source>
        <dbReference type="Pfam" id="PF08241"/>
    </source>
</evidence>
<accession>A0A0C3AW55</accession>
<organism evidence="2 3">
    <name type="scientific">Serendipita vermifera MAFF 305830</name>
    <dbReference type="NCBI Taxonomy" id="933852"/>
    <lineage>
        <taxon>Eukaryota</taxon>
        <taxon>Fungi</taxon>
        <taxon>Dikarya</taxon>
        <taxon>Basidiomycota</taxon>
        <taxon>Agaricomycotina</taxon>
        <taxon>Agaricomycetes</taxon>
        <taxon>Sebacinales</taxon>
        <taxon>Serendipitaceae</taxon>
        <taxon>Serendipita</taxon>
    </lineage>
</organism>
<evidence type="ECO:0000313" key="2">
    <source>
        <dbReference type="EMBL" id="KIM28760.1"/>
    </source>
</evidence>
<dbReference type="InterPro" id="IPR013216">
    <property type="entry name" value="Methyltransf_11"/>
</dbReference>
<dbReference type="CDD" id="cd02440">
    <property type="entry name" value="AdoMet_MTases"/>
    <property type="match status" value="1"/>
</dbReference>
<dbReference type="GO" id="GO:0008757">
    <property type="term" value="F:S-adenosylmethionine-dependent methyltransferase activity"/>
    <property type="evidence" value="ECO:0007669"/>
    <property type="project" value="InterPro"/>
</dbReference>
<dbReference type="Gene3D" id="3.40.50.150">
    <property type="entry name" value="Vaccinia Virus protein VP39"/>
    <property type="match status" value="1"/>
</dbReference>
<dbReference type="PANTHER" id="PTHR42912:SF95">
    <property type="entry name" value="METHYLTRANSFERASE TYPE 11 DOMAIN-CONTAINING PROTEIN"/>
    <property type="match status" value="1"/>
</dbReference>
<dbReference type="Pfam" id="PF08241">
    <property type="entry name" value="Methyltransf_11"/>
    <property type="match status" value="1"/>
</dbReference>
<dbReference type="InterPro" id="IPR050508">
    <property type="entry name" value="Methyltransf_Superfamily"/>
</dbReference>
<reference evidence="3" key="2">
    <citation type="submission" date="2015-01" db="EMBL/GenBank/DDBJ databases">
        <title>Evolutionary Origins and Diversification of the Mycorrhizal Mutualists.</title>
        <authorList>
            <consortium name="DOE Joint Genome Institute"/>
            <consortium name="Mycorrhizal Genomics Consortium"/>
            <person name="Kohler A."/>
            <person name="Kuo A."/>
            <person name="Nagy L.G."/>
            <person name="Floudas D."/>
            <person name="Copeland A."/>
            <person name="Barry K.W."/>
            <person name="Cichocki N."/>
            <person name="Veneault-Fourrey C."/>
            <person name="LaButti K."/>
            <person name="Lindquist E.A."/>
            <person name="Lipzen A."/>
            <person name="Lundell T."/>
            <person name="Morin E."/>
            <person name="Murat C."/>
            <person name="Riley R."/>
            <person name="Ohm R."/>
            <person name="Sun H."/>
            <person name="Tunlid A."/>
            <person name="Henrissat B."/>
            <person name="Grigoriev I.V."/>
            <person name="Hibbett D.S."/>
            <person name="Martin F."/>
        </authorList>
    </citation>
    <scope>NUCLEOTIDE SEQUENCE [LARGE SCALE GENOMIC DNA]</scope>
    <source>
        <strain evidence="3">MAFF 305830</strain>
    </source>
</reference>
<dbReference type="Proteomes" id="UP000054097">
    <property type="component" value="Unassembled WGS sequence"/>
</dbReference>
<protein>
    <recommendedName>
        <fullName evidence="1">Methyltransferase type 11 domain-containing protein</fullName>
    </recommendedName>
</protein>
<keyword evidence="3" id="KW-1185">Reference proteome</keyword>
<name>A0A0C3AW55_SERVB</name>
<gene>
    <name evidence="2" type="ORF">M408DRAFT_132375</name>
</gene>
<sequence length="276" mass="31219">MASREVHDMAKVGFGEGTNELYDRARPTYPSPSLDFMRAKLTGNGPFNIVEIGSGTGLFTRTLLAHPQWKDCVGKIHAVEPSPGMRQTFQAKTQDDRISVADGTFTQTGEKDNWADAVVVAQAFHWAHPNYDGAMAEIARILKPNGTAFFIWNMEDRDSARWVARVRELYESHEADTPQFRRNLWEEAFKTASYISSFHAPERFYTDWMVPTTNSGVQDRVLSKSYITALSEEEKKTLCIGIEGVLGEEEKTWIDQSVGSFQYPYKTTVIAMKRLS</sequence>